<keyword evidence="7" id="KW-1133">Transmembrane helix</keyword>
<dbReference type="InterPro" id="IPR050640">
    <property type="entry name" value="Bact_2-comp_sensor_kinase"/>
</dbReference>
<evidence type="ECO:0000256" key="5">
    <source>
        <dbReference type="ARBA" id="ARBA00022777"/>
    </source>
</evidence>
<dbReference type="SUPFAM" id="SSF55874">
    <property type="entry name" value="ATPase domain of HSP90 chaperone/DNA topoisomerase II/histidine kinase"/>
    <property type="match status" value="1"/>
</dbReference>
<dbReference type="AlphaFoldDB" id="A0A4S4C871"/>
<dbReference type="InterPro" id="IPR003660">
    <property type="entry name" value="HAMP_dom"/>
</dbReference>
<evidence type="ECO:0000313" key="10">
    <source>
        <dbReference type="Proteomes" id="UP000310636"/>
    </source>
</evidence>
<dbReference type="RefSeq" id="WP_136368129.1">
    <property type="nucleotide sequence ID" value="NZ_SSOB01000002.1"/>
</dbReference>
<dbReference type="InterPro" id="IPR036890">
    <property type="entry name" value="HATPase_C_sf"/>
</dbReference>
<dbReference type="EMBL" id="SSOB01000002">
    <property type="protein sequence ID" value="THF84127.1"/>
    <property type="molecule type" value="Genomic_DNA"/>
</dbReference>
<evidence type="ECO:0000256" key="4">
    <source>
        <dbReference type="ARBA" id="ARBA00022679"/>
    </source>
</evidence>
<dbReference type="SUPFAM" id="SSF158472">
    <property type="entry name" value="HAMP domain-like"/>
    <property type="match status" value="1"/>
</dbReference>
<feature type="transmembrane region" description="Helical" evidence="7">
    <location>
        <begin position="306"/>
        <end position="328"/>
    </location>
</feature>
<dbReference type="InterPro" id="IPR003594">
    <property type="entry name" value="HATPase_dom"/>
</dbReference>
<protein>
    <submittedName>
        <fullName evidence="9">HAMP domain-containing protein</fullName>
    </submittedName>
</protein>
<gene>
    <name evidence="9" type="ORF">E6C55_02140</name>
</gene>
<evidence type="ECO:0000256" key="3">
    <source>
        <dbReference type="ARBA" id="ARBA00022553"/>
    </source>
</evidence>
<dbReference type="PROSITE" id="PS50885">
    <property type="entry name" value="HAMP"/>
    <property type="match status" value="1"/>
</dbReference>
<proteinExistence type="predicted"/>
<keyword evidence="7" id="KW-0812">Transmembrane</keyword>
<dbReference type="CDD" id="cd06225">
    <property type="entry name" value="HAMP"/>
    <property type="match status" value="1"/>
</dbReference>
<dbReference type="InterPro" id="IPR010559">
    <property type="entry name" value="Sig_transdc_His_kin_internal"/>
</dbReference>
<dbReference type="Gene3D" id="6.10.340.10">
    <property type="match status" value="1"/>
</dbReference>
<evidence type="ECO:0000256" key="2">
    <source>
        <dbReference type="ARBA" id="ARBA00022475"/>
    </source>
</evidence>
<sequence length="605" mass="68388">MMRIPFAAGRAERKQRTPRTLRSRLILGFCLVTIPLLVVVLSNNLYATRVVHSQVAESNQNLLTVYMNDMDKALEEIENYLYKTAEQDQNVSSLSQYPKDGLEYYLAANETVNDLFLNRNYYGAADVLFAYSAEHGELFVAPQQEVAYERKRAIQEKLNALMMEKRDDSLFFTGWNVAEMADGDYGLVRAVDTGARSMVGAWVDLSRLMQPLKLLTDNGGGAALLATDEGATLSPVDEGLKEDLERLALRSAAEQGGAGAAYNIVRLDQRYLLVSKHSASVGLNLILLLPEKKVLEGLPYFRLLTYWVPALAAIMLVLYLIFLQRWIASPISRLIRGMRRIRSGDLTARLEDNKLVEFIAINETFNGMAQQIEHLKIDIYEEQIRTQKAELKHLQAQIHPHFFMNSLNIVYHLAQIRSFDIIQSLAMHLVRYFRYATRTQVSSLTMKEEMDHIQDYLSIQKYRFPEALDYDIRVDPGLETVVLPPLTVQPLVENAMVHGFAYLSGTPYRISIRVYAPPGEPNAPIRIEVSDNGKGFAAGKAEELAEMVHRIEPGDRHVGLWNVVRRCRLFYKDNVRMLFENGEPRGAKVTLIVPVAAAGKGEESA</sequence>
<keyword evidence="2" id="KW-1003">Cell membrane</keyword>
<comment type="subcellular location">
    <subcellularLocation>
        <location evidence="1">Cell membrane</location>
        <topology evidence="1">Multi-pass membrane protein</topology>
    </subcellularLocation>
</comment>
<dbReference type="GO" id="GO:0000155">
    <property type="term" value="F:phosphorelay sensor kinase activity"/>
    <property type="evidence" value="ECO:0007669"/>
    <property type="project" value="InterPro"/>
</dbReference>
<evidence type="ECO:0000313" key="9">
    <source>
        <dbReference type="EMBL" id="THF84127.1"/>
    </source>
</evidence>
<dbReference type="PANTHER" id="PTHR34220:SF7">
    <property type="entry name" value="SENSOR HISTIDINE KINASE YPDA"/>
    <property type="match status" value="1"/>
</dbReference>
<dbReference type="Gene3D" id="3.30.565.10">
    <property type="entry name" value="Histidine kinase-like ATPase, C-terminal domain"/>
    <property type="match status" value="1"/>
</dbReference>
<dbReference type="Proteomes" id="UP000310636">
    <property type="component" value="Unassembled WGS sequence"/>
</dbReference>
<dbReference type="PANTHER" id="PTHR34220">
    <property type="entry name" value="SENSOR HISTIDINE KINASE YPDA"/>
    <property type="match status" value="1"/>
</dbReference>
<evidence type="ECO:0000256" key="1">
    <source>
        <dbReference type="ARBA" id="ARBA00004651"/>
    </source>
</evidence>
<keyword evidence="6 7" id="KW-0472">Membrane</keyword>
<comment type="caution">
    <text evidence="9">The sequence shown here is derived from an EMBL/GenBank/DDBJ whole genome shotgun (WGS) entry which is preliminary data.</text>
</comment>
<dbReference type="GO" id="GO:0005886">
    <property type="term" value="C:plasma membrane"/>
    <property type="evidence" value="ECO:0007669"/>
    <property type="project" value="UniProtKB-SubCell"/>
</dbReference>
<evidence type="ECO:0000259" key="8">
    <source>
        <dbReference type="PROSITE" id="PS50885"/>
    </source>
</evidence>
<evidence type="ECO:0000256" key="7">
    <source>
        <dbReference type="SAM" id="Phobius"/>
    </source>
</evidence>
<keyword evidence="4" id="KW-0808">Transferase</keyword>
<accession>A0A4S4C871</accession>
<name>A0A4S4C871_9BACL</name>
<dbReference type="Pfam" id="PF00672">
    <property type="entry name" value="HAMP"/>
    <property type="match status" value="1"/>
</dbReference>
<feature type="domain" description="HAMP" evidence="8">
    <location>
        <begin position="325"/>
        <end position="377"/>
    </location>
</feature>
<dbReference type="Pfam" id="PF06580">
    <property type="entry name" value="His_kinase"/>
    <property type="match status" value="1"/>
</dbReference>
<dbReference type="Pfam" id="PF02518">
    <property type="entry name" value="HATPase_c"/>
    <property type="match status" value="1"/>
</dbReference>
<evidence type="ECO:0000256" key="6">
    <source>
        <dbReference type="ARBA" id="ARBA00023136"/>
    </source>
</evidence>
<keyword evidence="3" id="KW-0597">Phosphoprotein</keyword>
<keyword evidence="10" id="KW-1185">Reference proteome</keyword>
<reference evidence="9 10" key="1">
    <citation type="submission" date="2019-04" db="EMBL/GenBank/DDBJ databases">
        <title>Cohnella sp. nov. isolated from preserved vegetables.</title>
        <authorList>
            <person name="Lin S.-Y."/>
            <person name="Hung M.-H."/>
            <person name="Young C.-C."/>
        </authorList>
    </citation>
    <scope>NUCLEOTIDE SEQUENCE [LARGE SCALE GENOMIC DNA]</scope>
    <source>
        <strain evidence="9 10">CC-MHH1044</strain>
    </source>
</reference>
<organism evidence="9 10">
    <name type="scientific">Cohnella fermenti</name>
    <dbReference type="NCBI Taxonomy" id="2565925"/>
    <lineage>
        <taxon>Bacteria</taxon>
        <taxon>Bacillati</taxon>
        <taxon>Bacillota</taxon>
        <taxon>Bacilli</taxon>
        <taxon>Bacillales</taxon>
        <taxon>Paenibacillaceae</taxon>
        <taxon>Cohnella</taxon>
    </lineage>
</organism>
<dbReference type="SMART" id="SM00304">
    <property type="entry name" value="HAMP"/>
    <property type="match status" value="1"/>
</dbReference>
<keyword evidence="5" id="KW-0418">Kinase</keyword>
<dbReference type="OrthoDB" id="759642at2"/>